<accession>A0A8H3IC20</accession>
<dbReference type="Proteomes" id="UP000664534">
    <property type="component" value="Unassembled WGS sequence"/>
</dbReference>
<dbReference type="OrthoDB" id="5194044at2759"/>
<evidence type="ECO:0000313" key="2">
    <source>
        <dbReference type="Proteomes" id="UP000664534"/>
    </source>
</evidence>
<evidence type="ECO:0000313" key="1">
    <source>
        <dbReference type="EMBL" id="CAF9915205.1"/>
    </source>
</evidence>
<reference evidence="1" key="1">
    <citation type="submission" date="2021-03" db="EMBL/GenBank/DDBJ databases">
        <authorList>
            <person name="Tagirdzhanova G."/>
        </authorList>
    </citation>
    <scope>NUCLEOTIDE SEQUENCE</scope>
</reference>
<proteinExistence type="predicted"/>
<name>A0A8H3IC20_9LECA</name>
<gene>
    <name evidence="1" type="ORF">IMSHALPRED_002373</name>
</gene>
<comment type="caution">
    <text evidence="1">The sequence shown here is derived from an EMBL/GenBank/DDBJ whole genome shotgun (WGS) entry which is preliminary data.</text>
</comment>
<dbReference type="EMBL" id="CAJPDT010000014">
    <property type="protein sequence ID" value="CAF9915205.1"/>
    <property type="molecule type" value="Genomic_DNA"/>
</dbReference>
<organism evidence="1 2">
    <name type="scientific">Imshaugia aleurites</name>
    <dbReference type="NCBI Taxonomy" id="172621"/>
    <lineage>
        <taxon>Eukaryota</taxon>
        <taxon>Fungi</taxon>
        <taxon>Dikarya</taxon>
        <taxon>Ascomycota</taxon>
        <taxon>Pezizomycotina</taxon>
        <taxon>Lecanoromycetes</taxon>
        <taxon>OSLEUM clade</taxon>
        <taxon>Lecanoromycetidae</taxon>
        <taxon>Lecanorales</taxon>
        <taxon>Lecanorineae</taxon>
        <taxon>Parmeliaceae</taxon>
        <taxon>Imshaugia</taxon>
    </lineage>
</organism>
<keyword evidence="2" id="KW-1185">Reference proteome</keyword>
<dbReference type="AlphaFoldDB" id="A0A8H3IC20"/>
<sequence>MCCFPVADVFLEDPPPEKKEEKKDDKVKKNYVLVSDKLNIQPITSPAPMYYPGAPPIQFHSSQPAAEPTNFNYYPGLTTQQVNERNISRMNQAQLVPQNPSPDNEVWCRELDGTYTVRTVNTIMNSLRPGQWAYSAIGHPCSWVARPFGPQIQALQFVVNMDRVRQLVETVDGDATQSAGGCLTGVVAVGEQAMRLVETMRYHLAHIAQGHIWPDSFNSNVLARWQS</sequence>
<protein>
    <submittedName>
        <fullName evidence="1">Uncharacterized protein</fullName>
    </submittedName>
</protein>